<reference evidence="1 2" key="1">
    <citation type="submission" date="2020-10" db="EMBL/GenBank/DDBJ databases">
        <title>Aquamicrobium zhengzhouensis sp. nov., a exopolysaccharide producing bacterium isolated from farmland soil.</title>
        <authorList>
            <person name="Wang X."/>
        </authorList>
    </citation>
    <scope>NUCLEOTIDE SEQUENCE [LARGE SCALE GENOMIC DNA]</scope>
    <source>
        <strain evidence="2">cd-1</strain>
    </source>
</reference>
<keyword evidence="2" id="KW-1185">Reference proteome</keyword>
<dbReference type="RefSeq" id="WP_198474919.1">
    <property type="nucleotide sequence ID" value="NZ_JADGMQ010000002.1"/>
</dbReference>
<sequence>MAFENNYTLGRGEVYFARRDPITGLLGGERYIGNTPEFNLTAEEEKLEHFSSDRGIRVKDATVTLQVNYTGTISCDNIDAENIALFFLGENQQLTVAQATVTDEQVGVTGVGVEKGMFYQLGASPANPSGARGVIFPGTAGTAFSLKKGSVELVSGVDFVVNAQLGRIEILDTSTTVEDGDILTATYTVAASTRERVISGSTAIEGELRYISYNPKGEQRDFFMAAATLSPNGDFPLKADEWQVIPFNVEVTKKNDQTPAIIADGRPFTA</sequence>
<organism evidence="1 2">
    <name type="scientific">Aquamicrobium zhengzhouense</name>
    <dbReference type="NCBI Taxonomy" id="2781738"/>
    <lineage>
        <taxon>Bacteria</taxon>
        <taxon>Pseudomonadati</taxon>
        <taxon>Pseudomonadota</taxon>
        <taxon>Alphaproteobacteria</taxon>
        <taxon>Hyphomicrobiales</taxon>
        <taxon>Phyllobacteriaceae</taxon>
        <taxon>Aquamicrobium</taxon>
    </lineage>
</organism>
<evidence type="ECO:0000313" key="2">
    <source>
        <dbReference type="Proteomes" id="UP000601789"/>
    </source>
</evidence>
<comment type="caution">
    <text evidence="1">The sequence shown here is derived from an EMBL/GenBank/DDBJ whole genome shotgun (WGS) entry which is preliminary data.</text>
</comment>
<name>A0ABS0SC55_9HYPH</name>
<proteinExistence type="predicted"/>
<evidence type="ECO:0008006" key="3">
    <source>
        <dbReference type="Google" id="ProtNLM"/>
    </source>
</evidence>
<dbReference type="EMBL" id="JADGMQ010000002">
    <property type="protein sequence ID" value="MBI1620018.1"/>
    <property type="molecule type" value="Genomic_DNA"/>
</dbReference>
<protein>
    <recommendedName>
        <fullName evidence="3">Major tail protein</fullName>
    </recommendedName>
</protein>
<gene>
    <name evidence="1" type="ORF">IOD40_04985</name>
</gene>
<evidence type="ECO:0000313" key="1">
    <source>
        <dbReference type="EMBL" id="MBI1620018.1"/>
    </source>
</evidence>
<accession>A0ABS0SC55</accession>
<dbReference type="Proteomes" id="UP000601789">
    <property type="component" value="Unassembled WGS sequence"/>
</dbReference>